<dbReference type="EMBL" id="APVH01000015">
    <property type="protein sequence ID" value="EPX83487.1"/>
    <property type="molecule type" value="Genomic_DNA"/>
</dbReference>
<dbReference type="HOGENOM" id="CLU_2358088_0_0_5"/>
<proteinExistence type="predicted"/>
<sequence>MNQDHLGFLNKRLDRDRALFADLSGLRNPIEVVSDWAKFYRTTQEEYAEEFNRLMGLFADGTRETTAEIQHDLEEAAAVATKALPDSEGSSRTEAA</sequence>
<accession>S9QV94</accession>
<dbReference type="Proteomes" id="UP000015347">
    <property type="component" value="Unassembled WGS sequence"/>
</dbReference>
<dbReference type="AlphaFoldDB" id="S9QV94"/>
<gene>
    <name evidence="1" type="ORF">Salmuc_02095</name>
</gene>
<comment type="caution">
    <text evidence="1">The sequence shown here is derived from an EMBL/GenBank/DDBJ whole genome shotgun (WGS) entry which is preliminary data.</text>
</comment>
<keyword evidence="2" id="KW-1185">Reference proteome</keyword>
<evidence type="ECO:0000313" key="2">
    <source>
        <dbReference type="Proteomes" id="UP000015347"/>
    </source>
</evidence>
<protein>
    <recommendedName>
        <fullName evidence="3">Phasin domain-containing protein</fullName>
    </recommendedName>
</protein>
<organism evidence="1 2">
    <name type="scientific">Salipiger mucosus DSM 16094</name>
    <dbReference type="NCBI Taxonomy" id="1123237"/>
    <lineage>
        <taxon>Bacteria</taxon>
        <taxon>Pseudomonadati</taxon>
        <taxon>Pseudomonadota</taxon>
        <taxon>Alphaproteobacteria</taxon>
        <taxon>Rhodobacterales</taxon>
        <taxon>Roseobacteraceae</taxon>
        <taxon>Salipiger</taxon>
    </lineage>
</organism>
<name>S9QV94_9RHOB</name>
<evidence type="ECO:0000313" key="1">
    <source>
        <dbReference type="EMBL" id="EPX83487.1"/>
    </source>
</evidence>
<reference evidence="2" key="1">
    <citation type="journal article" date="2014" name="Stand. Genomic Sci.">
        <title>Genome sequence of the exopolysaccharide-producing Salipiger mucosus type strain (DSM 16094(T)), a moderately halophilic member of the Roseobacter clade.</title>
        <authorList>
            <person name="Riedel T."/>
            <person name="Spring S."/>
            <person name="Fiebig A."/>
            <person name="Petersen J."/>
            <person name="Kyrpides N.C."/>
            <person name="Goker M."/>
            <person name="Klenk H.P."/>
        </authorList>
    </citation>
    <scope>NUCLEOTIDE SEQUENCE [LARGE SCALE GENOMIC DNA]</scope>
    <source>
        <strain evidence="2">DSM 16094</strain>
    </source>
</reference>
<evidence type="ECO:0008006" key="3">
    <source>
        <dbReference type="Google" id="ProtNLM"/>
    </source>
</evidence>